<feature type="transmembrane region" description="Helical" evidence="1">
    <location>
        <begin position="21"/>
        <end position="40"/>
    </location>
</feature>
<protein>
    <submittedName>
        <fullName evidence="2">Uncharacterized protein</fullName>
    </submittedName>
</protein>
<keyword evidence="3" id="KW-1185">Reference proteome</keyword>
<keyword evidence="1" id="KW-0472">Membrane</keyword>
<keyword evidence="1" id="KW-1133">Transmembrane helix</keyword>
<dbReference type="Proteomes" id="UP000541033">
    <property type="component" value="Unassembled WGS sequence"/>
</dbReference>
<evidence type="ECO:0000313" key="2">
    <source>
        <dbReference type="EMBL" id="NIH54289.1"/>
    </source>
</evidence>
<gene>
    <name evidence="2" type="ORF">FHX76_002185</name>
</gene>
<dbReference type="AlphaFoldDB" id="A0A7X5R2B0"/>
<reference evidence="2 3" key="1">
    <citation type="submission" date="2020-02" db="EMBL/GenBank/DDBJ databases">
        <title>Sequencing the genomes of 1000 actinobacteria strains.</title>
        <authorList>
            <person name="Klenk H.-P."/>
        </authorList>
    </citation>
    <scope>NUCLEOTIDE SEQUENCE [LARGE SCALE GENOMIC DNA]</scope>
    <source>
        <strain evidence="2 3">DSM 27960</strain>
    </source>
</reference>
<evidence type="ECO:0000313" key="3">
    <source>
        <dbReference type="Proteomes" id="UP000541033"/>
    </source>
</evidence>
<organism evidence="2 3">
    <name type="scientific">Lysinibacter cavernae</name>
    <dbReference type="NCBI Taxonomy" id="1640652"/>
    <lineage>
        <taxon>Bacteria</taxon>
        <taxon>Bacillati</taxon>
        <taxon>Actinomycetota</taxon>
        <taxon>Actinomycetes</taxon>
        <taxon>Micrococcales</taxon>
        <taxon>Microbacteriaceae</taxon>
        <taxon>Lysinibacter</taxon>
    </lineage>
</organism>
<keyword evidence="1" id="KW-0812">Transmembrane</keyword>
<sequence length="61" mass="6720">MPRAFDGIYTELSGKKKFSGVVLGYRFVCVFAVILIKFTLRPPFVSGYAAMLVSVEGVQKS</sequence>
<proteinExistence type="predicted"/>
<evidence type="ECO:0000256" key="1">
    <source>
        <dbReference type="SAM" id="Phobius"/>
    </source>
</evidence>
<accession>A0A7X5R2B0</accession>
<dbReference type="EMBL" id="JAAMOX010000002">
    <property type="protein sequence ID" value="NIH54289.1"/>
    <property type="molecule type" value="Genomic_DNA"/>
</dbReference>
<comment type="caution">
    <text evidence="2">The sequence shown here is derived from an EMBL/GenBank/DDBJ whole genome shotgun (WGS) entry which is preliminary data.</text>
</comment>
<name>A0A7X5R2B0_9MICO</name>